<protein>
    <submittedName>
        <fullName evidence="2">DUF885 domain-containing protein</fullName>
    </submittedName>
</protein>
<dbReference type="AlphaFoldDB" id="A0A7W3V017"/>
<feature type="chain" id="PRO_5030550884" evidence="1">
    <location>
        <begin position="25"/>
        <end position="608"/>
    </location>
</feature>
<organism evidence="2 3">
    <name type="scientific">Stenotrophomonas koreensis</name>
    <dbReference type="NCBI Taxonomy" id="266128"/>
    <lineage>
        <taxon>Bacteria</taxon>
        <taxon>Pseudomonadati</taxon>
        <taxon>Pseudomonadota</taxon>
        <taxon>Gammaproteobacteria</taxon>
        <taxon>Lysobacterales</taxon>
        <taxon>Lysobacteraceae</taxon>
        <taxon>Stenotrophomonas</taxon>
    </lineage>
</organism>
<gene>
    <name evidence="2" type="ORF">H4O09_07900</name>
</gene>
<accession>A0A7W3V017</accession>
<feature type="signal peptide" evidence="1">
    <location>
        <begin position="1"/>
        <end position="24"/>
    </location>
</feature>
<comment type="caution">
    <text evidence="2">The sequence shown here is derived from an EMBL/GenBank/DDBJ whole genome shotgun (WGS) entry which is preliminary data.</text>
</comment>
<sequence length="608" mass="66138">MSIAPRTSLLACSLLLALALPCAGATPATGVTPGTGSTMGETANQAADALFAGFTDRWMAADPNAATASNYFSGPQQALLDRQITGRDAASRHARVALARQGLQAVQALDRAALDEERQLSVQLMQQQLQQVVDSARHEHLRFPLQQMSGANVSLPNLLTVIHPLASADNLDSYLARLALLPVHMDQATAQARAMADNGVLPPDFIIDATLAQMQQFIAPAAGDNPLVTTLAERGARIDGLAQGQHAAAVETATALVRDAVYPAWQRAIAELQRQRPLSNSDAGVWRLDGGADYYAAQLKNFTSTTLSAEEIHAIGLREVETIQAQMDRLLRQLGRSEGSVNARIAQLKQDLAYPDTDAGHAAIMADINRYMADADSRAARFFDLLPRTPVVAQPYPRYRWAAAAASYTPPPLDGSRPGVFQMPLRPERLTNFGLRTLTYHEAVPGHHYQLALAVENRQIPRFRQVRAFGGTAAFSEGWALYAEQLAADDGWYEGDVEGLLGQLDAALFRARRLVVDTGLHAKRWTRQQAIDYGIPPSEVDRYVVNPGQATAYMIGKLEIIRLRDKAEAALGSKFDLRQFHNVVLTTGVVPLPLLEQRIDAWIAQAQS</sequence>
<evidence type="ECO:0000313" key="3">
    <source>
        <dbReference type="Proteomes" id="UP000550609"/>
    </source>
</evidence>
<dbReference type="PANTHER" id="PTHR33361">
    <property type="entry name" value="GLR0591 PROTEIN"/>
    <property type="match status" value="1"/>
</dbReference>
<evidence type="ECO:0000256" key="1">
    <source>
        <dbReference type="SAM" id="SignalP"/>
    </source>
</evidence>
<dbReference type="InterPro" id="IPR010281">
    <property type="entry name" value="DUF885"/>
</dbReference>
<keyword evidence="1" id="KW-0732">Signal</keyword>
<dbReference type="EMBL" id="JACIUV010000003">
    <property type="protein sequence ID" value="MBB1116969.1"/>
    <property type="molecule type" value="Genomic_DNA"/>
</dbReference>
<proteinExistence type="predicted"/>
<name>A0A7W3V017_9GAMM</name>
<evidence type="ECO:0000313" key="2">
    <source>
        <dbReference type="EMBL" id="MBB1116969.1"/>
    </source>
</evidence>
<reference evidence="2 3" key="1">
    <citation type="submission" date="2020-08" db="EMBL/GenBank/DDBJ databases">
        <title>Stenotrophomonas sp. W1S232.</title>
        <authorList>
            <person name="Deng Y."/>
        </authorList>
    </citation>
    <scope>NUCLEOTIDE SEQUENCE [LARGE SCALE GENOMIC DNA]</scope>
    <source>
        <strain evidence="2 3">W1S232</strain>
    </source>
</reference>
<dbReference type="Pfam" id="PF05960">
    <property type="entry name" value="DUF885"/>
    <property type="match status" value="1"/>
</dbReference>
<dbReference type="RefSeq" id="WP_182622103.1">
    <property type="nucleotide sequence ID" value="NZ_JACIUV010000003.1"/>
</dbReference>
<dbReference type="PANTHER" id="PTHR33361:SF2">
    <property type="entry name" value="DUF885 DOMAIN-CONTAINING PROTEIN"/>
    <property type="match status" value="1"/>
</dbReference>
<dbReference type="Proteomes" id="UP000550609">
    <property type="component" value="Unassembled WGS sequence"/>
</dbReference>